<evidence type="ECO:0000256" key="4">
    <source>
        <dbReference type="RuleBase" id="RU003815"/>
    </source>
</evidence>
<evidence type="ECO:0000256" key="5">
    <source>
        <dbReference type="SAM" id="MobiDB-lite"/>
    </source>
</evidence>
<comment type="similarity">
    <text evidence="1 4">Belongs to the universal ribosomal protein uS9 family.</text>
</comment>
<sequence length="422" mass="46722">MRAGMRLAARAAKGAELSAASGSRALLGARAVSSTAAAHSIPDLRADWDPWEKLDGDGLDGRSRSKAPRQRMMFKRMTKGQRAALAKDERGQLTLTDATVLGGQFGDAQFADVPGPSGSTVSVADGKAVGAFLDNLHESNPSRQRARRFIGPKQRHAAAGVTQRSLLRAREPHVSSSREHNERDMASGMANVRDSFAAVRPEEIGDPTIGANNLFDERAMRRVFRNKDLMSRLGLAPEGDEEEWHQDERRARPMPHWMFIETAREDLSYEFNPPQVTKAPKTETFLVRHAMTDAKGRAFAVGGRKNAKARVCVQLGDGRFNINGRPLADYFPHLVDRKEAIAPLMAVYATGAFDIDIRATGGGHSGQAGAIKHGLARALARFDPYLRLPLRRLRLLTRDPRVVERKKIGRTKARRRFQWVKR</sequence>
<evidence type="ECO:0000313" key="6">
    <source>
        <dbReference type="EMBL" id="KAA0148900.1"/>
    </source>
</evidence>
<dbReference type="FunFam" id="3.30.230.10:FF:000001">
    <property type="entry name" value="30S ribosomal protein S9"/>
    <property type="match status" value="1"/>
</dbReference>
<dbReference type="Proteomes" id="UP000323011">
    <property type="component" value="Unassembled WGS sequence"/>
</dbReference>
<dbReference type="SUPFAM" id="SSF54211">
    <property type="entry name" value="Ribosomal protein S5 domain 2-like"/>
    <property type="match status" value="1"/>
</dbReference>
<reference evidence="8 9" key="1">
    <citation type="submission" date="2019-07" db="EMBL/GenBank/DDBJ databases">
        <title>Genomes of Cafeteria roenbergensis.</title>
        <authorList>
            <person name="Fischer M.G."/>
            <person name="Hackl T."/>
            <person name="Roman M."/>
        </authorList>
    </citation>
    <scope>NUCLEOTIDE SEQUENCE [LARGE SCALE GENOMIC DNA]</scope>
    <source>
        <strain evidence="6 9">BVI</strain>
        <strain evidence="7 8">E4-10P</strain>
    </source>
</reference>
<keyword evidence="9" id="KW-1185">Reference proteome</keyword>
<organism evidence="7 8">
    <name type="scientific">Cafeteria roenbergensis</name>
    <name type="common">Marine flagellate</name>
    <dbReference type="NCBI Taxonomy" id="33653"/>
    <lineage>
        <taxon>Eukaryota</taxon>
        <taxon>Sar</taxon>
        <taxon>Stramenopiles</taxon>
        <taxon>Bigyra</taxon>
        <taxon>Opalozoa</taxon>
        <taxon>Bicosoecida</taxon>
        <taxon>Cafeteriaceae</taxon>
        <taxon>Cafeteria</taxon>
    </lineage>
</organism>
<dbReference type="GO" id="GO:0005763">
    <property type="term" value="C:mitochondrial small ribosomal subunit"/>
    <property type="evidence" value="ECO:0007669"/>
    <property type="project" value="TreeGrafter"/>
</dbReference>
<dbReference type="NCBIfam" id="NF001099">
    <property type="entry name" value="PRK00132.1"/>
    <property type="match status" value="1"/>
</dbReference>
<dbReference type="InterPro" id="IPR014721">
    <property type="entry name" value="Ribsml_uS5_D2-typ_fold_subgr"/>
</dbReference>
<dbReference type="InterPro" id="IPR023035">
    <property type="entry name" value="Ribosomal_uS9_bac/plastid"/>
</dbReference>
<keyword evidence="2 4" id="KW-0689">Ribosomal protein</keyword>
<dbReference type="Proteomes" id="UP000322899">
    <property type="component" value="Unassembled WGS sequence"/>
</dbReference>
<dbReference type="EMBL" id="VLTN01000048">
    <property type="protein sequence ID" value="KAA0148900.1"/>
    <property type="molecule type" value="Genomic_DNA"/>
</dbReference>
<dbReference type="InterPro" id="IPR020568">
    <property type="entry name" value="Ribosomal_Su5_D2-typ_SF"/>
</dbReference>
<keyword evidence="3 4" id="KW-0687">Ribonucleoprotein</keyword>
<proteinExistence type="inferred from homology"/>
<dbReference type="AlphaFoldDB" id="A0A5A8E7Y2"/>
<dbReference type="EMBL" id="VLTO01000031">
    <property type="protein sequence ID" value="KAA0173599.1"/>
    <property type="molecule type" value="Genomic_DNA"/>
</dbReference>
<evidence type="ECO:0000313" key="7">
    <source>
        <dbReference type="EMBL" id="KAA0173599.1"/>
    </source>
</evidence>
<evidence type="ECO:0000256" key="1">
    <source>
        <dbReference type="ARBA" id="ARBA00005251"/>
    </source>
</evidence>
<evidence type="ECO:0000313" key="9">
    <source>
        <dbReference type="Proteomes" id="UP000323011"/>
    </source>
</evidence>
<dbReference type="PANTHER" id="PTHR21569:SF1">
    <property type="entry name" value="SMALL RIBOSOMAL SUBUNIT PROTEIN US9M"/>
    <property type="match status" value="1"/>
</dbReference>
<feature type="region of interest" description="Disordered" evidence="5">
    <location>
        <begin position="153"/>
        <end position="187"/>
    </location>
</feature>
<dbReference type="Gene3D" id="3.30.230.10">
    <property type="match status" value="1"/>
</dbReference>
<dbReference type="OrthoDB" id="10254627at2759"/>
<protein>
    <recommendedName>
        <fullName evidence="10">30S ribosomal protein S9, chloroplastic</fullName>
    </recommendedName>
</protein>
<gene>
    <name evidence="7" type="ORF">FNF27_04933</name>
    <name evidence="6" type="ORF">FNF29_06374</name>
</gene>
<evidence type="ECO:0000256" key="3">
    <source>
        <dbReference type="ARBA" id="ARBA00023274"/>
    </source>
</evidence>
<dbReference type="PANTHER" id="PTHR21569">
    <property type="entry name" value="RIBOSOMAL PROTEIN S9"/>
    <property type="match status" value="1"/>
</dbReference>
<dbReference type="InterPro" id="IPR000754">
    <property type="entry name" value="Ribosomal_uS9"/>
</dbReference>
<evidence type="ECO:0008006" key="10">
    <source>
        <dbReference type="Google" id="ProtNLM"/>
    </source>
</evidence>
<dbReference type="Pfam" id="PF00380">
    <property type="entry name" value="Ribosomal_S9"/>
    <property type="match status" value="1"/>
</dbReference>
<dbReference type="InterPro" id="IPR020574">
    <property type="entry name" value="Ribosomal_uS9_CS"/>
</dbReference>
<dbReference type="GO" id="GO:0006412">
    <property type="term" value="P:translation"/>
    <property type="evidence" value="ECO:0007669"/>
    <property type="project" value="InterPro"/>
</dbReference>
<accession>A0A5A8E7Y2</accession>
<feature type="compositionally biased region" description="Basic and acidic residues" evidence="5">
    <location>
        <begin position="168"/>
        <end position="185"/>
    </location>
</feature>
<dbReference type="PROSITE" id="PS00360">
    <property type="entry name" value="RIBOSOMAL_S9"/>
    <property type="match status" value="1"/>
</dbReference>
<dbReference type="GO" id="GO:0003735">
    <property type="term" value="F:structural constituent of ribosome"/>
    <property type="evidence" value="ECO:0007669"/>
    <property type="project" value="InterPro"/>
</dbReference>
<evidence type="ECO:0000256" key="2">
    <source>
        <dbReference type="ARBA" id="ARBA00022980"/>
    </source>
</evidence>
<comment type="caution">
    <text evidence="7">The sequence shown here is derived from an EMBL/GenBank/DDBJ whole genome shotgun (WGS) entry which is preliminary data.</text>
</comment>
<evidence type="ECO:0000313" key="8">
    <source>
        <dbReference type="Proteomes" id="UP000322899"/>
    </source>
</evidence>
<dbReference type="GO" id="GO:0003723">
    <property type="term" value="F:RNA binding"/>
    <property type="evidence" value="ECO:0007669"/>
    <property type="project" value="TreeGrafter"/>
</dbReference>
<name>A0A5A8E7Y2_CAFRO</name>